<evidence type="ECO:0000256" key="2">
    <source>
        <dbReference type="RuleBase" id="RU361163"/>
    </source>
</evidence>
<dbReference type="InterPro" id="IPR013319">
    <property type="entry name" value="GH11/12"/>
</dbReference>
<keyword evidence="3" id="KW-0732">Signal</keyword>
<evidence type="ECO:0000313" key="5">
    <source>
        <dbReference type="Proteomes" id="UP000250140"/>
    </source>
</evidence>
<organism evidence="4 5">
    <name type="scientific">Glonium stellatum</name>
    <dbReference type="NCBI Taxonomy" id="574774"/>
    <lineage>
        <taxon>Eukaryota</taxon>
        <taxon>Fungi</taxon>
        <taxon>Dikarya</taxon>
        <taxon>Ascomycota</taxon>
        <taxon>Pezizomycotina</taxon>
        <taxon>Dothideomycetes</taxon>
        <taxon>Pleosporomycetidae</taxon>
        <taxon>Gloniales</taxon>
        <taxon>Gloniaceae</taxon>
        <taxon>Glonium</taxon>
    </lineage>
</organism>
<protein>
    <submittedName>
        <fullName evidence="4">Glycoside hydrolase family 12 protein</fullName>
    </submittedName>
</protein>
<dbReference type="InterPro" id="IPR013320">
    <property type="entry name" value="ConA-like_dom_sf"/>
</dbReference>
<feature type="chain" id="PRO_5034122999" evidence="3">
    <location>
        <begin position="19"/>
        <end position="246"/>
    </location>
</feature>
<keyword evidence="2" id="KW-0624">Polysaccharide degradation</keyword>
<accession>A0A8E2JRP2</accession>
<keyword evidence="2" id="KW-0119">Carbohydrate metabolism</keyword>
<dbReference type="AlphaFoldDB" id="A0A8E2JRP2"/>
<keyword evidence="2" id="KW-0326">Glycosidase</keyword>
<name>A0A8E2JRP2_9PEZI</name>
<dbReference type="Gene3D" id="2.60.120.180">
    <property type="match status" value="1"/>
</dbReference>
<keyword evidence="5" id="KW-1185">Reference proteome</keyword>
<dbReference type="GO" id="GO:0000272">
    <property type="term" value="P:polysaccharide catabolic process"/>
    <property type="evidence" value="ECO:0007669"/>
    <property type="project" value="UniProtKB-KW"/>
</dbReference>
<dbReference type="OrthoDB" id="95118at2759"/>
<comment type="similarity">
    <text evidence="1 2">Belongs to the glycosyl hydrolase 12 (cellulase H) family.</text>
</comment>
<dbReference type="InterPro" id="IPR002594">
    <property type="entry name" value="GH12"/>
</dbReference>
<dbReference type="EMBL" id="KV749921">
    <property type="protein sequence ID" value="OCL07160.1"/>
    <property type="molecule type" value="Genomic_DNA"/>
</dbReference>
<gene>
    <name evidence="4" type="ORF">AOQ84DRAFT_409430</name>
</gene>
<sequence length="246" mass="25869">MKFPTFLILANTASLALATPTATIQKRADICGQWDSEITGSYTLYQDLWGESAATSGSQCSGIDGLSGTTLSWHTDWTWAGGSSSVKSFANVVVSMTPTKLSGLTSLITAWKYTYTGTSLVADVAYDMFLSSTSSGTAEYEIMIWLAALGGAGPISSTGSTIATPTIAGYSWKLYYGLNGSMKVYSFVASSQITSFSGDLMAFYTYLESSQGLSSSQYLQSIGAGTEPFTGSSAVLTVSAYSIVVK</sequence>
<reference evidence="4 5" key="1">
    <citation type="journal article" date="2016" name="Nat. Commun.">
        <title>Ectomycorrhizal ecology is imprinted in the genome of the dominant symbiotic fungus Cenococcum geophilum.</title>
        <authorList>
            <consortium name="DOE Joint Genome Institute"/>
            <person name="Peter M."/>
            <person name="Kohler A."/>
            <person name="Ohm R.A."/>
            <person name="Kuo A."/>
            <person name="Krutzmann J."/>
            <person name="Morin E."/>
            <person name="Arend M."/>
            <person name="Barry K.W."/>
            <person name="Binder M."/>
            <person name="Choi C."/>
            <person name="Clum A."/>
            <person name="Copeland A."/>
            <person name="Grisel N."/>
            <person name="Haridas S."/>
            <person name="Kipfer T."/>
            <person name="LaButti K."/>
            <person name="Lindquist E."/>
            <person name="Lipzen A."/>
            <person name="Maire R."/>
            <person name="Meier B."/>
            <person name="Mihaltcheva S."/>
            <person name="Molinier V."/>
            <person name="Murat C."/>
            <person name="Poggeler S."/>
            <person name="Quandt C.A."/>
            <person name="Sperisen C."/>
            <person name="Tritt A."/>
            <person name="Tisserant E."/>
            <person name="Crous P.W."/>
            <person name="Henrissat B."/>
            <person name="Nehls U."/>
            <person name="Egli S."/>
            <person name="Spatafora J.W."/>
            <person name="Grigoriev I.V."/>
            <person name="Martin F.M."/>
        </authorList>
    </citation>
    <scope>NUCLEOTIDE SEQUENCE [LARGE SCALE GENOMIC DNA]</scope>
    <source>
        <strain evidence="4 5">CBS 207.34</strain>
    </source>
</reference>
<dbReference type="SUPFAM" id="SSF49899">
    <property type="entry name" value="Concanavalin A-like lectins/glucanases"/>
    <property type="match status" value="1"/>
</dbReference>
<evidence type="ECO:0000256" key="1">
    <source>
        <dbReference type="ARBA" id="ARBA00005519"/>
    </source>
</evidence>
<dbReference type="GO" id="GO:0008810">
    <property type="term" value="F:cellulase activity"/>
    <property type="evidence" value="ECO:0007669"/>
    <property type="project" value="InterPro"/>
</dbReference>
<evidence type="ECO:0000256" key="3">
    <source>
        <dbReference type="SAM" id="SignalP"/>
    </source>
</evidence>
<feature type="signal peptide" evidence="3">
    <location>
        <begin position="1"/>
        <end position="18"/>
    </location>
</feature>
<keyword evidence="2 4" id="KW-0378">Hydrolase</keyword>
<dbReference type="Pfam" id="PF01670">
    <property type="entry name" value="Glyco_hydro_12"/>
    <property type="match status" value="1"/>
</dbReference>
<proteinExistence type="inferred from homology"/>
<dbReference type="Proteomes" id="UP000250140">
    <property type="component" value="Unassembled WGS sequence"/>
</dbReference>
<dbReference type="PANTHER" id="PTHR34002">
    <property type="entry name" value="BLR1656 PROTEIN"/>
    <property type="match status" value="1"/>
</dbReference>
<dbReference type="PANTHER" id="PTHR34002:SF9">
    <property type="entry name" value="XYLOGLUCAN-SPECIFIC ENDO-BETA-1,4-GLUCANASE A"/>
    <property type="match status" value="1"/>
</dbReference>
<evidence type="ECO:0000313" key="4">
    <source>
        <dbReference type="EMBL" id="OCL07160.1"/>
    </source>
</evidence>